<feature type="region of interest" description="Disordered" evidence="1">
    <location>
        <begin position="1"/>
        <end position="54"/>
    </location>
</feature>
<evidence type="ECO:0000313" key="3">
    <source>
        <dbReference type="Proteomes" id="UP001176940"/>
    </source>
</evidence>
<protein>
    <submittedName>
        <fullName evidence="2">Uncharacterized protein</fullName>
    </submittedName>
</protein>
<accession>A0ABN9KRZ8</accession>
<organism evidence="2 3">
    <name type="scientific">Ranitomeya imitator</name>
    <name type="common">mimic poison frog</name>
    <dbReference type="NCBI Taxonomy" id="111125"/>
    <lineage>
        <taxon>Eukaryota</taxon>
        <taxon>Metazoa</taxon>
        <taxon>Chordata</taxon>
        <taxon>Craniata</taxon>
        <taxon>Vertebrata</taxon>
        <taxon>Euteleostomi</taxon>
        <taxon>Amphibia</taxon>
        <taxon>Batrachia</taxon>
        <taxon>Anura</taxon>
        <taxon>Neobatrachia</taxon>
        <taxon>Hyloidea</taxon>
        <taxon>Dendrobatidae</taxon>
        <taxon>Dendrobatinae</taxon>
        <taxon>Ranitomeya</taxon>
    </lineage>
</organism>
<comment type="caution">
    <text evidence="2">The sequence shown here is derived from an EMBL/GenBank/DDBJ whole genome shotgun (WGS) entry which is preliminary data.</text>
</comment>
<feature type="non-terminal residue" evidence="2">
    <location>
        <position position="1"/>
    </location>
</feature>
<name>A0ABN9KRZ8_9NEOB</name>
<evidence type="ECO:0000256" key="1">
    <source>
        <dbReference type="SAM" id="MobiDB-lite"/>
    </source>
</evidence>
<gene>
    <name evidence="2" type="ORF">RIMI_LOCUS1545884</name>
</gene>
<reference evidence="2" key="1">
    <citation type="submission" date="2023-07" db="EMBL/GenBank/DDBJ databases">
        <authorList>
            <person name="Stuckert A."/>
        </authorList>
    </citation>
    <scope>NUCLEOTIDE SEQUENCE</scope>
</reference>
<evidence type="ECO:0000313" key="2">
    <source>
        <dbReference type="EMBL" id="CAJ0921572.1"/>
    </source>
</evidence>
<dbReference type="Proteomes" id="UP001176940">
    <property type="component" value="Unassembled WGS sequence"/>
</dbReference>
<feature type="compositionally biased region" description="Low complexity" evidence="1">
    <location>
        <begin position="10"/>
        <end position="20"/>
    </location>
</feature>
<keyword evidence="3" id="KW-1185">Reference proteome</keyword>
<sequence>PADPEPQQESPTGSSPTGSPASLRDMGEALSPGGDARGSGWSLSSFITRFTRKP</sequence>
<proteinExistence type="predicted"/>
<dbReference type="EMBL" id="CAUEEQ010002030">
    <property type="protein sequence ID" value="CAJ0921572.1"/>
    <property type="molecule type" value="Genomic_DNA"/>
</dbReference>